<name>A0ABU8NSD2_9SPHI</name>
<accession>A0ABU8NSD2</accession>
<dbReference type="Proteomes" id="UP001378956">
    <property type="component" value="Unassembled WGS sequence"/>
</dbReference>
<dbReference type="RefSeq" id="WP_048905968.1">
    <property type="nucleotide sequence ID" value="NZ_CBFGNQ010000026.1"/>
</dbReference>
<dbReference type="EMBL" id="JBBEUB010000010">
    <property type="protein sequence ID" value="MEJ2905189.1"/>
    <property type="molecule type" value="Genomic_DNA"/>
</dbReference>
<comment type="caution">
    <text evidence="1">The sequence shown here is derived from an EMBL/GenBank/DDBJ whole genome shotgun (WGS) entry which is preliminary data.</text>
</comment>
<proteinExistence type="predicted"/>
<reference evidence="1 2" key="1">
    <citation type="submission" date="2024-03" db="EMBL/GenBank/DDBJ databases">
        <title>Sequence of Lycoming College Course Isolates.</title>
        <authorList>
            <person name="Plotts O."/>
            <person name="Newman J."/>
        </authorList>
    </citation>
    <scope>NUCLEOTIDE SEQUENCE [LARGE SCALE GENOMIC DNA]</scope>
    <source>
        <strain evidence="1 2">CJB-3</strain>
    </source>
</reference>
<protein>
    <submittedName>
        <fullName evidence="1">Uncharacterized protein</fullName>
    </submittedName>
</protein>
<evidence type="ECO:0000313" key="1">
    <source>
        <dbReference type="EMBL" id="MEJ2905189.1"/>
    </source>
</evidence>
<organism evidence="1 2">
    <name type="scientific">Pedobacter panaciterrae</name>
    <dbReference type="NCBI Taxonomy" id="363849"/>
    <lineage>
        <taxon>Bacteria</taxon>
        <taxon>Pseudomonadati</taxon>
        <taxon>Bacteroidota</taxon>
        <taxon>Sphingobacteriia</taxon>
        <taxon>Sphingobacteriales</taxon>
        <taxon>Sphingobacteriaceae</taxon>
        <taxon>Pedobacter</taxon>
    </lineage>
</organism>
<sequence>METQTNSPQVAANLDVCETYPQDLINAGNPISEARARESIGYYLAATTGPNDPEHIFGFEYGLNTLRTFMEQIDDYNKNAGEKIVAVRIYHAVSIRPNDASKTPRRDEILIPVLESGNDLYKVAPIVGPPIIVGDTRPCPNQCKLTLLTE</sequence>
<gene>
    <name evidence="1" type="ORF">WAE58_22275</name>
</gene>
<evidence type="ECO:0000313" key="2">
    <source>
        <dbReference type="Proteomes" id="UP001378956"/>
    </source>
</evidence>
<keyword evidence="2" id="KW-1185">Reference proteome</keyword>